<dbReference type="Pfam" id="PF13472">
    <property type="entry name" value="Lipase_GDSL_2"/>
    <property type="match status" value="1"/>
</dbReference>
<protein>
    <recommendedName>
        <fullName evidence="2">SGNH hydrolase-type esterase domain-containing protein</fullName>
    </recommendedName>
</protein>
<accession>A0A2U8DZV7</accession>
<feature type="domain" description="SGNH hydrolase-type esterase" evidence="2">
    <location>
        <begin position="52"/>
        <end position="233"/>
    </location>
</feature>
<dbReference type="Gene3D" id="3.40.50.1110">
    <property type="entry name" value="SGNH hydrolase"/>
    <property type="match status" value="1"/>
</dbReference>
<dbReference type="OrthoDB" id="186847at2"/>
<dbReference type="Proteomes" id="UP000244896">
    <property type="component" value="Chromosome"/>
</dbReference>
<dbReference type="SUPFAM" id="SSF52266">
    <property type="entry name" value="SGNH hydrolase"/>
    <property type="match status" value="1"/>
</dbReference>
<reference evidence="3 4" key="1">
    <citation type="journal article" date="2018" name="Syst. Appl. Microbiol.">
        <title>Ereboglobus luteus gen. nov. sp. nov. from cockroach guts, and new insights into the oxygen relationship of the genera Opitutus and Didymococcus (Verrucomicrobia: Opitutaceae).</title>
        <authorList>
            <person name="Tegtmeier D."/>
            <person name="Belitz A."/>
            <person name="Radek R."/>
            <person name="Heimerl T."/>
            <person name="Brune A."/>
        </authorList>
    </citation>
    <scope>NUCLEOTIDE SEQUENCE [LARGE SCALE GENOMIC DNA]</scope>
    <source>
        <strain evidence="3 4">Ho45</strain>
    </source>
</reference>
<dbReference type="CDD" id="cd01834">
    <property type="entry name" value="SGNH_hydrolase_like_2"/>
    <property type="match status" value="1"/>
</dbReference>
<gene>
    <name evidence="3" type="ORF">CKA38_01635</name>
</gene>
<dbReference type="PANTHER" id="PTHR30383">
    <property type="entry name" value="THIOESTERASE 1/PROTEASE 1/LYSOPHOSPHOLIPASE L1"/>
    <property type="match status" value="1"/>
</dbReference>
<evidence type="ECO:0000313" key="4">
    <source>
        <dbReference type="Proteomes" id="UP000244896"/>
    </source>
</evidence>
<name>A0A2U8DZV7_9BACT</name>
<dbReference type="InterPro" id="IPR051532">
    <property type="entry name" value="Ester_Hydrolysis_Enzymes"/>
</dbReference>
<dbReference type="AlphaFoldDB" id="A0A2U8DZV7"/>
<proteinExistence type="predicted"/>
<dbReference type="EMBL" id="CP023004">
    <property type="protein sequence ID" value="AWI08133.1"/>
    <property type="molecule type" value="Genomic_DNA"/>
</dbReference>
<evidence type="ECO:0000256" key="1">
    <source>
        <dbReference type="SAM" id="SignalP"/>
    </source>
</evidence>
<dbReference type="PANTHER" id="PTHR30383:SF5">
    <property type="entry name" value="SGNH HYDROLASE-TYPE ESTERASE DOMAIN-CONTAINING PROTEIN"/>
    <property type="match status" value="1"/>
</dbReference>
<organism evidence="3 4">
    <name type="scientific">Ereboglobus luteus</name>
    <dbReference type="NCBI Taxonomy" id="1796921"/>
    <lineage>
        <taxon>Bacteria</taxon>
        <taxon>Pseudomonadati</taxon>
        <taxon>Verrucomicrobiota</taxon>
        <taxon>Opitutia</taxon>
        <taxon>Opitutales</taxon>
        <taxon>Opitutaceae</taxon>
        <taxon>Ereboglobus</taxon>
    </lineage>
</organism>
<sequence length="437" mass="48276">MNPKHESMKLPLKKPALPRAILAALAAFTTASLLHAAGPANLLRPGDHVAVCGDSITEQKRYSIYMELYLMACQPAANLEMVQFGWNGDTTWGFLERIPQNVGPFAPQVATTLYGMNDGGYLAADKAADRIQRFRTSLEDMVKSFREIGVREIIIASPPPVDPVTFKRNTPEAYNPTLSMLGDIARDVAEKNKVRFADVNGIMTDAMKRAKAAKGWDYQVAGDDGVHPGSNGHLIIAYTLLKALGCDGTIGTLTWDCATGRAQTTDGHRILSNTRAAIEIESTRYPYCFPEDPQERAPTARSILDIIPFNEELNRLMLVVKNAPAQKMRVTWGGHSRVYSAAELEKGINLAADFLDNPFCENFARVIAAARIQQDYETDGVRILLHSLNAWAKHFPEEARLDAPRRRMVVQKAADYYAATKSLLAPVKHTLRISPVK</sequence>
<dbReference type="KEGG" id="elut:CKA38_01635"/>
<dbReference type="InterPro" id="IPR036514">
    <property type="entry name" value="SGNH_hydro_sf"/>
</dbReference>
<evidence type="ECO:0000313" key="3">
    <source>
        <dbReference type="EMBL" id="AWI08133.1"/>
    </source>
</evidence>
<keyword evidence="1" id="KW-0732">Signal</keyword>
<feature type="chain" id="PRO_5016076101" description="SGNH hydrolase-type esterase domain-containing protein" evidence="1">
    <location>
        <begin position="37"/>
        <end position="437"/>
    </location>
</feature>
<feature type="signal peptide" evidence="1">
    <location>
        <begin position="1"/>
        <end position="36"/>
    </location>
</feature>
<dbReference type="GO" id="GO:0004622">
    <property type="term" value="F:phosphatidylcholine lysophospholipase activity"/>
    <property type="evidence" value="ECO:0007669"/>
    <property type="project" value="TreeGrafter"/>
</dbReference>
<evidence type="ECO:0000259" key="2">
    <source>
        <dbReference type="Pfam" id="PF13472"/>
    </source>
</evidence>
<dbReference type="InterPro" id="IPR013830">
    <property type="entry name" value="SGNH_hydro"/>
</dbReference>
<keyword evidence="4" id="KW-1185">Reference proteome</keyword>